<proteinExistence type="predicted"/>
<evidence type="ECO:0000313" key="3">
    <source>
        <dbReference type="EMBL" id="ASE38466.1"/>
    </source>
</evidence>
<dbReference type="RefSeq" id="WP_088582278.1">
    <property type="nucleotide sequence ID" value="NZ_CP022048.2"/>
</dbReference>
<evidence type="ECO:0000259" key="2">
    <source>
        <dbReference type="Pfam" id="PF05065"/>
    </source>
</evidence>
<name>A0A1Z3U5A6_BREVE</name>
<dbReference type="Pfam" id="PF05065">
    <property type="entry name" value="Phage_capsid"/>
    <property type="match status" value="1"/>
</dbReference>
<evidence type="ECO:0000256" key="1">
    <source>
        <dbReference type="ARBA" id="ARBA00004328"/>
    </source>
</evidence>
<dbReference type="InterPro" id="IPR054612">
    <property type="entry name" value="Phage_capsid-like_C"/>
</dbReference>
<gene>
    <name evidence="3" type="ORF">CEP68_02510</name>
</gene>
<comment type="subcellular location">
    <subcellularLocation>
        <location evidence="1">Virion</location>
    </subcellularLocation>
</comment>
<dbReference type="EMBL" id="CP022048">
    <property type="protein sequence ID" value="ASE38466.1"/>
    <property type="molecule type" value="Genomic_DNA"/>
</dbReference>
<dbReference type="GeneID" id="34013891"/>
<feature type="domain" description="Phage capsid-like C-terminal" evidence="2">
    <location>
        <begin position="140"/>
        <end position="422"/>
    </location>
</feature>
<evidence type="ECO:0000313" key="4">
    <source>
        <dbReference type="Proteomes" id="UP000197050"/>
    </source>
</evidence>
<sequence length="425" mass="45144">MKTTRLLAGSAALCALSAATRPQSVIGTVRADVSDPKAMIGQLQAAFEEFKKTNDEKLKAKADVVLDEKVQRLDAAIDGFQATIDDLNAKIAAGAGGDNIIGDLKGDPEYVSAFKAHMRKGDNAGAEIQAAMTKGTDADGGYLAPVEWDRTITGKLKQVSPIRANARVISITTNGFKKLFTDRAVGSGWVGETASRPATSTPQIASLDFPLGEIYANPAISQQLLDDAAIDLEAWLADEVQTEFARQEGIAFLSGDGTNKPHGILTYVTGAANAARHPWGAIQTVNSGAAAALTSDGFIDLFYSIPTEFRANAKLYTNRGSQAAMRKLKDGQGNYLWQPSYAAGQPATLAGETIVEVPDMPAVAANAVAALYGDMEATYLVVDRVGIRVLRDPYTNKPFVHFYTTKRVGGGVYNPEPMRALKVAA</sequence>
<dbReference type="Gene3D" id="3.30.2400.10">
    <property type="entry name" value="Major capsid protein gp5"/>
    <property type="match status" value="1"/>
</dbReference>
<accession>A0A1Z3U5A6</accession>
<dbReference type="InterPro" id="IPR024455">
    <property type="entry name" value="Phage_capsid"/>
</dbReference>
<organism evidence="3 4">
    <name type="scientific">Brevundimonas vesicularis</name>
    <name type="common">Pseudomonas vesicularis</name>
    <dbReference type="NCBI Taxonomy" id="41276"/>
    <lineage>
        <taxon>Bacteria</taxon>
        <taxon>Pseudomonadati</taxon>
        <taxon>Pseudomonadota</taxon>
        <taxon>Alphaproteobacteria</taxon>
        <taxon>Caulobacterales</taxon>
        <taxon>Caulobacteraceae</taxon>
        <taxon>Brevundimonas</taxon>
    </lineage>
</organism>
<dbReference type="KEGG" id="bvc:CEP68_02510"/>
<dbReference type="Proteomes" id="UP000197050">
    <property type="component" value="Chromosome"/>
</dbReference>
<dbReference type="Gene3D" id="3.30.2320.10">
    <property type="entry name" value="hypothetical protein PF0899 domain"/>
    <property type="match status" value="1"/>
</dbReference>
<protein>
    <submittedName>
        <fullName evidence="3">Phage major capsid protein</fullName>
    </submittedName>
</protein>
<dbReference type="SUPFAM" id="SSF56563">
    <property type="entry name" value="Major capsid protein gp5"/>
    <property type="match status" value="1"/>
</dbReference>
<dbReference type="NCBIfam" id="TIGR01554">
    <property type="entry name" value="major_cap_HK97"/>
    <property type="match status" value="1"/>
</dbReference>
<dbReference type="AlphaFoldDB" id="A0A1Z3U5A6"/>
<reference evidence="4" key="1">
    <citation type="submission" date="2017-06" db="EMBL/GenBank/DDBJ databases">
        <title>FDA dAtabase for Regulatory Grade micrObial Sequences (FDA-ARGOS): Supporting development and validation of Infectious Disease Dx tests.</title>
        <authorList>
            <person name="Minogue T."/>
            <person name="Wolcott M."/>
            <person name="Wasieloski L."/>
            <person name="Aguilar W."/>
            <person name="Moore D."/>
            <person name="Tallon L."/>
            <person name="Sadzewicz L."/>
            <person name="Sengamalay N."/>
            <person name="Ott S."/>
            <person name="Godinez A."/>
            <person name="Nagaraj S."/>
            <person name="Nadendla S."/>
            <person name="Geyer C."/>
            <person name="Sichtig H."/>
        </authorList>
    </citation>
    <scope>NUCLEOTIDE SEQUENCE [LARGE SCALE GENOMIC DNA]</scope>
    <source>
        <strain evidence="4">FDAARGOS_289</strain>
    </source>
</reference>